<proteinExistence type="predicted"/>
<dbReference type="Proteomes" id="UP001380290">
    <property type="component" value="Unassembled WGS sequence"/>
</dbReference>
<name>A0ABU8QRU9_9PSED</name>
<evidence type="ECO:0000313" key="3">
    <source>
        <dbReference type="Proteomes" id="UP001380290"/>
    </source>
</evidence>
<dbReference type="RefSeq" id="WP_339599016.1">
    <property type="nucleotide sequence ID" value="NZ_JBBHLC010000018.1"/>
</dbReference>
<comment type="caution">
    <text evidence="2">The sequence shown here is derived from an EMBL/GenBank/DDBJ whole genome shotgun (WGS) entry which is preliminary data.</text>
</comment>
<dbReference type="EMBL" id="JBBHLC010000018">
    <property type="protein sequence ID" value="MEJ5863369.1"/>
    <property type="molecule type" value="Genomic_DNA"/>
</dbReference>
<protein>
    <submittedName>
        <fullName evidence="2">Uncharacterized protein</fullName>
    </submittedName>
</protein>
<evidence type="ECO:0000313" key="2">
    <source>
        <dbReference type="EMBL" id="MEJ5863369.1"/>
    </source>
</evidence>
<feature type="region of interest" description="Disordered" evidence="1">
    <location>
        <begin position="1"/>
        <end position="47"/>
    </location>
</feature>
<keyword evidence="3" id="KW-1185">Reference proteome</keyword>
<evidence type="ECO:0000256" key="1">
    <source>
        <dbReference type="SAM" id="MobiDB-lite"/>
    </source>
</evidence>
<reference evidence="2 3" key="1">
    <citation type="submission" date="2024-02" db="EMBL/GenBank/DDBJ databases">
        <title>Identification of pathogenicity and growth-promoting function of Pseudomonas putida variant.</title>
        <authorList>
            <person name="Sun J."/>
        </authorList>
    </citation>
    <scope>NUCLEOTIDE SEQUENCE [LARGE SCALE GENOMIC DNA]</scope>
    <source>
        <strain evidence="2 3">A03</strain>
    </source>
</reference>
<sequence>MADPKHPDPYLDDVPQDPGEAVPKPAPETEAPEWPEGQVPPEEQSDG</sequence>
<gene>
    <name evidence="2" type="ORF">V7S98_09060</name>
</gene>
<organism evidence="2 3">
    <name type="scientific">Pseudomonas farsensis</name>
    <dbReference type="NCBI Taxonomy" id="2745492"/>
    <lineage>
        <taxon>Bacteria</taxon>
        <taxon>Pseudomonadati</taxon>
        <taxon>Pseudomonadota</taxon>
        <taxon>Gammaproteobacteria</taxon>
        <taxon>Pseudomonadales</taxon>
        <taxon>Pseudomonadaceae</taxon>
        <taxon>Pseudomonas</taxon>
    </lineage>
</organism>
<accession>A0ABU8QRU9</accession>
<feature type="compositionally biased region" description="Low complexity" evidence="1">
    <location>
        <begin position="20"/>
        <end position="36"/>
    </location>
</feature>